<proteinExistence type="predicted"/>
<dbReference type="InterPro" id="IPR003265">
    <property type="entry name" value="HhH-GPD_domain"/>
</dbReference>
<dbReference type="PIRSF" id="PIRSF001435">
    <property type="entry name" value="Nth"/>
    <property type="match status" value="1"/>
</dbReference>
<protein>
    <submittedName>
        <fullName evidence="6">Endonuclease III domain-containing protein</fullName>
    </submittedName>
</protein>
<dbReference type="SMART" id="SM00478">
    <property type="entry name" value="ENDO3c"/>
    <property type="match status" value="1"/>
</dbReference>
<dbReference type="Proteomes" id="UP001084197">
    <property type="component" value="Unassembled WGS sequence"/>
</dbReference>
<dbReference type="AlphaFoldDB" id="A0A9J6RDP7"/>
<dbReference type="SUPFAM" id="SSF48150">
    <property type="entry name" value="DNA-glycosylase"/>
    <property type="match status" value="1"/>
</dbReference>
<reference evidence="6" key="1">
    <citation type="submission" date="2022-11" db="EMBL/GenBank/DDBJ databases">
        <title>WGS of Natronobacillus azotifigens 24KS-1, an anaerobic diazotrophic haloalkaliphile from soda-rich habitats.</title>
        <authorList>
            <person name="Sorokin D.Y."/>
            <person name="Merkel A.Y."/>
        </authorList>
    </citation>
    <scope>NUCLEOTIDE SEQUENCE</scope>
    <source>
        <strain evidence="6">24KS-1</strain>
    </source>
</reference>
<dbReference type="InterPro" id="IPR023170">
    <property type="entry name" value="HhH_base_excis_C"/>
</dbReference>
<evidence type="ECO:0000256" key="1">
    <source>
        <dbReference type="ARBA" id="ARBA00022485"/>
    </source>
</evidence>
<dbReference type="PANTHER" id="PTHR10359">
    <property type="entry name" value="A/G-SPECIFIC ADENINE GLYCOSYLASE/ENDONUCLEASE III"/>
    <property type="match status" value="1"/>
</dbReference>
<comment type="caution">
    <text evidence="6">The sequence shown here is derived from an EMBL/GenBank/DDBJ whole genome shotgun (WGS) entry which is preliminary data.</text>
</comment>
<keyword evidence="7" id="KW-1185">Reference proteome</keyword>
<evidence type="ECO:0000256" key="3">
    <source>
        <dbReference type="ARBA" id="ARBA00023004"/>
    </source>
</evidence>
<keyword evidence="3" id="KW-0408">Iron</keyword>
<feature type="domain" description="HhH-GPD" evidence="5">
    <location>
        <begin position="35"/>
        <end position="190"/>
    </location>
</feature>
<organism evidence="6 7">
    <name type="scientific">Natronobacillus azotifigens</name>
    <dbReference type="NCBI Taxonomy" id="472978"/>
    <lineage>
        <taxon>Bacteria</taxon>
        <taxon>Bacillati</taxon>
        <taxon>Bacillota</taxon>
        <taxon>Bacilli</taxon>
        <taxon>Bacillales</taxon>
        <taxon>Bacillaceae</taxon>
        <taxon>Natronobacillus</taxon>
    </lineage>
</organism>
<dbReference type="Gene3D" id="1.10.1670.10">
    <property type="entry name" value="Helix-hairpin-Helix base-excision DNA repair enzymes (C-terminal)"/>
    <property type="match status" value="1"/>
</dbReference>
<accession>A0A9J6RDP7</accession>
<evidence type="ECO:0000256" key="2">
    <source>
        <dbReference type="ARBA" id="ARBA00022723"/>
    </source>
</evidence>
<dbReference type="EMBL" id="JAPRAT010000023">
    <property type="protein sequence ID" value="MCZ0703866.1"/>
    <property type="molecule type" value="Genomic_DNA"/>
</dbReference>
<keyword evidence="1" id="KW-0004">4Fe-4S</keyword>
<dbReference type="GO" id="GO:0051539">
    <property type="term" value="F:4 iron, 4 sulfur cluster binding"/>
    <property type="evidence" value="ECO:0007669"/>
    <property type="project" value="UniProtKB-KW"/>
</dbReference>
<keyword evidence="6" id="KW-0255">Endonuclease</keyword>
<dbReference type="CDD" id="cd00056">
    <property type="entry name" value="ENDO3c"/>
    <property type="match status" value="1"/>
</dbReference>
<dbReference type="Pfam" id="PF00730">
    <property type="entry name" value="HhH-GPD"/>
    <property type="match status" value="1"/>
</dbReference>
<evidence type="ECO:0000259" key="5">
    <source>
        <dbReference type="SMART" id="SM00478"/>
    </source>
</evidence>
<dbReference type="RefSeq" id="WP_268780629.1">
    <property type="nucleotide sequence ID" value="NZ_JAPRAT010000023.1"/>
</dbReference>
<dbReference type="GO" id="GO:0006284">
    <property type="term" value="P:base-excision repair"/>
    <property type="evidence" value="ECO:0007669"/>
    <property type="project" value="InterPro"/>
</dbReference>
<dbReference type="GO" id="GO:0046872">
    <property type="term" value="F:metal ion binding"/>
    <property type="evidence" value="ECO:0007669"/>
    <property type="project" value="UniProtKB-KW"/>
</dbReference>
<sequence length="214" mass="25383">MDSYLEIYKKLYDYYGPQSWWPANTVFEMMVGAILVQNTSWTNVEKVIQQLRPYLTPEKLEQLSEVELAQYIRPSGFFRIKEKRVRALLAWYRRYDYDLDQLKTYDTETLRNELLSVHGIGPETADSILLYACHRPVFVVDAYTRRILARFGYDLPKSYDAFREHLEKELPNDVTLFNEFHALFVEHAKRHCKVKPICKGCPLETSCAQRIKRE</sequence>
<dbReference type="InterPro" id="IPR011257">
    <property type="entry name" value="DNA_glycosylase"/>
</dbReference>
<keyword evidence="6" id="KW-0378">Hydrolase</keyword>
<keyword evidence="4" id="KW-0411">Iron-sulfur</keyword>
<dbReference type="Gene3D" id="1.10.340.30">
    <property type="entry name" value="Hypothetical protein, domain 2"/>
    <property type="match status" value="1"/>
</dbReference>
<name>A0A9J6RDP7_9BACI</name>
<evidence type="ECO:0000313" key="7">
    <source>
        <dbReference type="Proteomes" id="UP001084197"/>
    </source>
</evidence>
<keyword evidence="6" id="KW-0540">Nuclease</keyword>
<evidence type="ECO:0000256" key="4">
    <source>
        <dbReference type="ARBA" id="ARBA00023014"/>
    </source>
</evidence>
<dbReference type="PANTHER" id="PTHR10359:SF19">
    <property type="entry name" value="DNA REPAIR GLYCOSYLASE MJ1434-RELATED"/>
    <property type="match status" value="1"/>
</dbReference>
<evidence type="ECO:0000313" key="6">
    <source>
        <dbReference type="EMBL" id="MCZ0703866.1"/>
    </source>
</evidence>
<dbReference type="GO" id="GO:0004519">
    <property type="term" value="F:endonuclease activity"/>
    <property type="evidence" value="ECO:0007669"/>
    <property type="project" value="UniProtKB-KW"/>
</dbReference>
<gene>
    <name evidence="6" type="ORF">OWO01_11650</name>
</gene>
<keyword evidence="2" id="KW-0479">Metal-binding</keyword>